<dbReference type="InterPro" id="IPR050331">
    <property type="entry name" value="Zinc_finger"/>
</dbReference>
<keyword evidence="2" id="KW-0677">Repeat</keyword>
<dbReference type="PANTHER" id="PTHR16515">
    <property type="entry name" value="PR DOMAIN ZINC FINGER PROTEIN"/>
    <property type="match status" value="1"/>
</dbReference>
<dbReference type="EMBL" id="UZAN01053336">
    <property type="protein sequence ID" value="VDP89927.1"/>
    <property type="molecule type" value="Genomic_DNA"/>
</dbReference>
<evidence type="ECO:0000256" key="6">
    <source>
        <dbReference type="SAM" id="MobiDB-lite"/>
    </source>
</evidence>
<dbReference type="WBParaSite" id="ECPE_0001269101-mRNA-1">
    <property type="protein sequence ID" value="ECPE_0001269101-mRNA-1"/>
    <property type="gene ID" value="ECPE_0001269101"/>
</dbReference>
<dbReference type="PANTHER" id="PTHR16515:SF58">
    <property type="entry name" value="ZINC FINGER PROTEIN 22"/>
    <property type="match status" value="1"/>
</dbReference>
<reference evidence="10" key="1">
    <citation type="submission" date="2016-06" db="UniProtKB">
        <authorList>
            <consortium name="WormBaseParasite"/>
        </authorList>
    </citation>
    <scope>IDENTIFICATION</scope>
</reference>
<feature type="compositionally biased region" description="Basic residues" evidence="6">
    <location>
        <begin position="161"/>
        <end position="172"/>
    </location>
</feature>
<dbReference type="OrthoDB" id="9439903at2759"/>
<accession>A0A183B0C0</accession>
<dbReference type="GO" id="GO:0010468">
    <property type="term" value="P:regulation of gene expression"/>
    <property type="evidence" value="ECO:0007669"/>
    <property type="project" value="TreeGrafter"/>
</dbReference>
<feature type="region of interest" description="Disordered" evidence="6">
    <location>
        <begin position="860"/>
        <end position="913"/>
    </location>
</feature>
<feature type="compositionally biased region" description="Low complexity" evidence="6">
    <location>
        <begin position="887"/>
        <end position="897"/>
    </location>
</feature>
<reference evidence="8 9" key="2">
    <citation type="submission" date="2018-11" db="EMBL/GenBank/DDBJ databases">
        <authorList>
            <consortium name="Pathogen Informatics"/>
        </authorList>
    </citation>
    <scope>NUCLEOTIDE SEQUENCE [LARGE SCALE GENOMIC DNA]</scope>
    <source>
        <strain evidence="8 9">Egypt</strain>
    </source>
</reference>
<protein>
    <submittedName>
        <fullName evidence="10">C2H2-type domain-containing protein</fullName>
    </submittedName>
</protein>
<organism evidence="10">
    <name type="scientific">Echinostoma caproni</name>
    <dbReference type="NCBI Taxonomy" id="27848"/>
    <lineage>
        <taxon>Eukaryota</taxon>
        <taxon>Metazoa</taxon>
        <taxon>Spiralia</taxon>
        <taxon>Lophotrochozoa</taxon>
        <taxon>Platyhelminthes</taxon>
        <taxon>Trematoda</taxon>
        <taxon>Digenea</taxon>
        <taxon>Plagiorchiida</taxon>
        <taxon>Echinostomata</taxon>
        <taxon>Echinostomatoidea</taxon>
        <taxon>Echinostomatidae</taxon>
        <taxon>Echinostoma</taxon>
    </lineage>
</organism>
<keyword evidence="3 5" id="KW-0863">Zinc-finger</keyword>
<dbReference type="GO" id="GO:0005634">
    <property type="term" value="C:nucleus"/>
    <property type="evidence" value="ECO:0007669"/>
    <property type="project" value="TreeGrafter"/>
</dbReference>
<evidence type="ECO:0000313" key="10">
    <source>
        <dbReference type="WBParaSite" id="ECPE_0001269101-mRNA-1"/>
    </source>
</evidence>
<dbReference type="AlphaFoldDB" id="A0A183B0C0"/>
<evidence type="ECO:0000313" key="8">
    <source>
        <dbReference type="EMBL" id="VDP89927.1"/>
    </source>
</evidence>
<keyword evidence="1" id="KW-0479">Metal-binding</keyword>
<dbReference type="Gene3D" id="3.30.160.60">
    <property type="entry name" value="Classic Zinc Finger"/>
    <property type="match status" value="2"/>
</dbReference>
<feature type="compositionally biased region" description="Low complexity" evidence="6">
    <location>
        <begin position="928"/>
        <end position="939"/>
    </location>
</feature>
<evidence type="ECO:0000259" key="7">
    <source>
        <dbReference type="PROSITE" id="PS50157"/>
    </source>
</evidence>
<dbReference type="PROSITE" id="PS00028">
    <property type="entry name" value="ZINC_FINGER_C2H2_1"/>
    <property type="match status" value="2"/>
</dbReference>
<dbReference type="SMART" id="SM00355">
    <property type="entry name" value="ZnF_C2H2"/>
    <property type="match status" value="2"/>
</dbReference>
<dbReference type="InterPro" id="IPR036236">
    <property type="entry name" value="Znf_C2H2_sf"/>
</dbReference>
<dbReference type="Proteomes" id="UP000272942">
    <property type="component" value="Unassembled WGS sequence"/>
</dbReference>
<keyword evidence="9" id="KW-1185">Reference proteome</keyword>
<feature type="region of interest" description="Disordered" evidence="6">
    <location>
        <begin position="928"/>
        <end position="969"/>
    </location>
</feature>
<evidence type="ECO:0000256" key="1">
    <source>
        <dbReference type="ARBA" id="ARBA00022723"/>
    </source>
</evidence>
<evidence type="ECO:0000256" key="2">
    <source>
        <dbReference type="ARBA" id="ARBA00022737"/>
    </source>
</evidence>
<evidence type="ECO:0000313" key="9">
    <source>
        <dbReference type="Proteomes" id="UP000272942"/>
    </source>
</evidence>
<feature type="compositionally biased region" description="Polar residues" evidence="6">
    <location>
        <begin position="1119"/>
        <end position="1128"/>
    </location>
</feature>
<evidence type="ECO:0000256" key="3">
    <source>
        <dbReference type="ARBA" id="ARBA00022771"/>
    </source>
</evidence>
<dbReference type="GO" id="GO:0008270">
    <property type="term" value="F:zinc ion binding"/>
    <property type="evidence" value="ECO:0007669"/>
    <property type="project" value="UniProtKB-KW"/>
</dbReference>
<name>A0A183B0C0_9TREM</name>
<feature type="compositionally biased region" description="Polar residues" evidence="6">
    <location>
        <begin position="1092"/>
        <end position="1103"/>
    </location>
</feature>
<evidence type="ECO:0000256" key="4">
    <source>
        <dbReference type="ARBA" id="ARBA00022833"/>
    </source>
</evidence>
<dbReference type="PROSITE" id="PS50157">
    <property type="entry name" value="ZINC_FINGER_C2H2_2"/>
    <property type="match status" value="1"/>
</dbReference>
<gene>
    <name evidence="8" type="ORF">ECPE_LOCUS12655</name>
</gene>
<feature type="domain" description="C2H2-type" evidence="7">
    <location>
        <begin position="977"/>
        <end position="1004"/>
    </location>
</feature>
<feature type="compositionally biased region" description="Basic and acidic residues" evidence="6">
    <location>
        <begin position="173"/>
        <end position="183"/>
    </location>
</feature>
<evidence type="ECO:0000256" key="5">
    <source>
        <dbReference type="PROSITE-ProRule" id="PRU00042"/>
    </source>
</evidence>
<sequence>MNEKYLRMKSLEDSHLLDQLKEVFRQHFRHCQRLEVVGILSYTTDNNTEKFIKLDFSTVKGSGTRDSHLDSESMEYCQVGNRDSCMRNPAQVLEALRDPTDFKESSSPANASPPLLPPLVIQNTRVSRGANVCSTTAVLDSVCSMEIAESPKDLVDGPIHRRDRRKSRRPKRQIIDSENRNADSEVEDGATEQDEVVSSSDPEMFRSGKVPRLSCSSNAAISSQTMSVLSQNKFITTRIIQESSPAASEHNHQFADQAHIPNSEPVVSVSQVPSTKTSEICFRGPDVQPQTTATAKYTIATKTLGLGELGEFCGLLPLNNILNRTILSCHDNNSLTVKVAPQNNGATNPLIIPIPETTPHIHTNQGVIPVTSHTASTPNVLLNPNIAAAVAAALSATSQAPVSTVTYSDHQNVSGITSFNGPSIALTGPSGEIIGTIPIGSTGQQHGLLPSVLGTALASHSSNVGSAVNTVSVSVPISSGANGGSSLATTLNWLRCASANTEVAHHNPLPQQSSISTNSQTQAANNSVALLQSLAGQNAVHQLSSAPGKVSSISVGPTLALIGTLGLNPTPASSSSMSNNEAMPSVSAGTTNATLLTTNLGLNTNNNNNAALVAAALLRGLAGAKNATAEVSESTCLETNVGGIPGSVTLIPGGQMSSGGLTTGRPSMIASDGSLTSLSNILSSKMINATSVTPSTATFSMYETPVCSATNLNRIGQNSQLLNGVSNAITRGSIMLSYPRGQGEMNVLLAPASAQSLSAGSLPSVAAIPTAISFQNILSPQTTSVTLAPPVLLHTQLSNPGAPKNPTTVCTTSTVSTTLAVSPSVLPPIRCKSSSTDHKPITDPTTSAIDRILQTIKGCMNNENRENESKQKFASITSKKTEPVENTTSSSKSTFDDTSGELNPSGESKQSYSLKLVSSSVPVVKTNSVVSQSEQSSKSADGGKVSATTGERAPLVPIAKDPNDHENPPTYRVTKVYRCRYCGKTFNRKFCRERHERLHTGVKPYTCEICEEKFIRLEDKKRHVRSLQHYLAGRGAFLKVESGDGTCEDNAALGIDPSTVLPLLTQTLQGGGQEGVNGGLVELDETAGLSPSEDTSNDQGSDCESSDAEECPEKMVSEFHSSGQSNMRIGTPDDSSDAPELRHTPVSCGDDEESAGGVPETEVQAVFTESQPCLVLSAETPVFNKDESHPNSSSKGTNVVSMTSVVLINGDDLQASIPSS</sequence>
<dbReference type="InterPro" id="IPR013087">
    <property type="entry name" value="Znf_C2H2_type"/>
</dbReference>
<feature type="region of interest" description="Disordered" evidence="6">
    <location>
        <begin position="1086"/>
        <end position="1159"/>
    </location>
</feature>
<dbReference type="SUPFAM" id="SSF57667">
    <property type="entry name" value="beta-beta-alpha zinc fingers"/>
    <property type="match status" value="1"/>
</dbReference>
<keyword evidence="4" id="KW-0862">Zinc</keyword>
<feature type="region of interest" description="Disordered" evidence="6">
    <location>
        <begin position="154"/>
        <end position="210"/>
    </location>
</feature>
<feature type="compositionally biased region" description="Acidic residues" evidence="6">
    <location>
        <begin position="184"/>
        <end position="195"/>
    </location>
</feature>
<proteinExistence type="predicted"/>